<dbReference type="EMBL" id="JAULBC010000003">
    <property type="protein sequence ID" value="MEX6688299.1"/>
    <property type="molecule type" value="Genomic_DNA"/>
</dbReference>
<reference evidence="2 3" key="1">
    <citation type="submission" date="2023-07" db="EMBL/GenBank/DDBJ databases">
        <authorList>
            <person name="Lian W.-H."/>
        </authorList>
    </citation>
    <scope>NUCLEOTIDE SEQUENCE [LARGE SCALE GENOMIC DNA]</scope>
    <source>
        <strain evidence="2 3">SYSU DXS3180</strain>
    </source>
</reference>
<evidence type="ECO:0000256" key="1">
    <source>
        <dbReference type="SAM" id="Phobius"/>
    </source>
</evidence>
<protein>
    <submittedName>
        <fullName evidence="2">Uncharacterized protein</fullName>
    </submittedName>
</protein>
<keyword evidence="1" id="KW-0472">Membrane</keyword>
<name>A0ABV3ZEJ1_9BACT</name>
<comment type="caution">
    <text evidence="2">The sequence shown here is derived from an EMBL/GenBank/DDBJ whole genome shotgun (WGS) entry which is preliminary data.</text>
</comment>
<gene>
    <name evidence="2" type="ORF">QTN47_12370</name>
</gene>
<keyword evidence="1" id="KW-1133">Transmembrane helix</keyword>
<sequence>MNTRRFISKFIFFIVAIQIINLSVYGNDMDYYALNHHYEDIGTNSIDSAIEYVAEILLNYQDAFPEYGKHQNSSSHTYQIKHALFKQIDSFEDITIPKITCSVTYISSLNEDYKHLFFKEITPPPPKQLIA</sequence>
<accession>A0ABV3ZEJ1</accession>
<evidence type="ECO:0000313" key="3">
    <source>
        <dbReference type="Proteomes" id="UP001560573"/>
    </source>
</evidence>
<keyword evidence="1" id="KW-0812">Transmembrane</keyword>
<keyword evidence="3" id="KW-1185">Reference proteome</keyword>
<proteinExistence type="predicted"/>
<dbReference type="RefSeq" id="WP_369329708.1">
    <property type="nucleotide sequence ID" value="NZ_JAULBC010000003.1"/>
</dbReference>
<feature type="transmembrane region" description="Helical" evidence="1">
    <location>
        <begin position="6"/>
        <end position="25"/>
    </location>
</feature>
<evidence type="ECO:0000313" key="2">
    <source>
        <dbReference type="EMBL" id="MEX6688299.1"/>
    </source>
</evidence>
<dbReference type="Proteomes" id="UP001560573">
    <property type="component" value="Unassembled WGS sequence"/>
</dbReference>
<organism evidence="2 3">
    <name type="scientific">Danxiaibacter flavus</name>
    <dbReference type="NCBI Taxonomy" id="3049108"/>
    <lineage>
        <taxon>Bacteria</taxon>
        <taxon>Pseudomonadati</taxon>
        <taxon>Bacteroidota</taxon>
        <taxon>Chitinophagia</taxon>
        <taxon>Chitinophagales</taxon>
        <taxon>Chitinophagaceae</taxon>
        <taxon>Danxiaibacter</taxon>
    </lineage>
</organism>